<proteinExistence type="predicted"/>
<accession>A0ACC2F138</accession>
<comment type="caution">
    <text evidence="1">The sequence shown here is derived from an EMBL/GenBank/DDBJ whole genome shotgun (WGS) entry which is preliminary data.</text>
</comment>
<dbReference type="EMBL" id="CM055764">
    <property type="protein sequence ID" value="KAJ7985066.1"/>
    <property type="molecule type" value="Genomic_DNA"/>
</dbReference>
<evidence type="ECO:0000313" key="2">
    <source>
        <dbReference type="Proteomes" id="UP001157502"/>
    </source>
</evidence>
<gene>
    <name evidence="1" type="ORF">DPEC_G00361280</name>
</gene>
<evidence type="ECO:0000313" key="1">
    <source>
        <dbReference type="EMBL" id="KAJ7985066.1"/>
    </source>
</evidence>
<organism evidence="1 2">
    <name type="scientific">Dallia pectoralis</name>
    <name type="common">Alaska blackfish</name>
    <dbReference type="NCBI Taxonomy" id="75939"/>
    <lineage>
        <taxon>Eukaryota</taxon>
        <taxon>Metazoa</taxon>
        <taxon>Chordata</taxon>
        <taxon>Craniata</taxon>
        <taxon>Vertebrata</taxon>
        <taxon>Euteleostomi</taxon>
        <taxon>Actinopterygii</taxon>
        <taxon>Neopterygii</taxon>
        <taxon>Teleostei</taxon>
        <taxon>Protacanthopterygii</taxon>
        <taxon>Esociformes</taxon>
        <taxon>Umbridae</taxon>
        <taxon>Dallia</taxon>
    </lineage>
</organism>
<protein>
    <submittedName>
        <fullName evidence="1">Uncharacterized protein</fullName>
    </submittedName>
</protein>
<name>A0ACC2F138_DALPE</name>
<sequence>MTDTGPWSALRTGEDTDFSVAVLPQPKHRFARNLTCTCPMMVLLGPRLSEGRSTINRITRLRAGYFPRLGRRGSPRVSPVPLSADRDVSAGELRPTPDRSDPLPRRVARLPVVNAAARVPATGFLREDRTGSPEASRKRFRIPSVAASEEGRAQRRIPVRPADAGNVAYRRPLLPGASIWGLSPSDRGPARGWCEASNGPCRAGVQSSQSRVVWECSPKRVSARRIQPGGRFLPRCVRIPKRGSAPGFKFRRRAHFFRRRCAATVSGSAWKGGAKVATGLAAVSFTAPRPLLAVSRGRGQSARCVMLPAGSTGPPDPGATVDRSGLSPVRVRPASRRRVGTGSRKLASGVSGNVGNPPDPS</sequence>
<keyword evidence="2" id="KW-1185">Reference proteome</keyword>
<dbReference type="Proteomes" id="UP001157502">
    <property type="component" value="Chromosome 37"/>
</dbReference>
<reference evidence="1" key="1">
    <citation type="submission" date="2021-05" db="EMBL/GenBank/DDBJ databases">
        <authorList>
            <person name="Pan Q."/>
            <person name="Jouanno E."/>
            <person name="Zahm M."/>
            <person name="Klopp C."/>
            <person name="Cabau C."/>
            <person name="Louis A."/>
            <person name="Berthelot C."/>
            <person name="Parey E."/>
            <person name="Roest Crollius H."/>
            <person name="Montfort J."/>
            <person name="Robinson-Rechavi M."/>
            <person name="Bouchez O."/>
            <person name="Lampietro C."/>
            <person name="Lopez Roques C."/>
            <person name="Donnadieu C."/>
            <person name="Postlethwait J."/>
            <person name="Bobe J."/>
            <person name="Dillon D."/>
            <person name="Chandos A."/>
            <person name="von Hippel F."/>
            <person name="Guiguen Y."/>
        </authorList>
    </citation>
    <scope>NUCLEOTIDE SEQUENCE</scope>
    <source>
        <strain evidence="1">YG-Jan2019</strain>
    </source>
</reference>